<keyword evidence="3" id="KW-1185">Reference proteome</keyword>
<dbReference type="SUPFAM" id="SSF53187">
    <property type="entry name" value="Zn-dependent exopeptidases"/>
    <property type="match status" value="1"/>
</dbReference>
<dbReference type="GO" id="GO:0008235">
    <property type="term" value="F:metalloexopeptidase activity"/>
    <property type="evidence" value="ECO:0007669"/>
    <property type="project" value="InterPro"/>
</dbReference>
<evidence type="ECO:0000313" key="2">
    <source>
        <dbReference type="EMBL" id="RKN79826.1"/>
    </source>
</evidence>
<evidence type="ECO:0000313" key="3">
    <source>
        <dbReference type="Proteomes" id="UP000276603"/>
    </source>
</evidence>
<organism evidence="2 3">
    <name type="scientific">Ulvibacterium marinum</name>
    <dbReference type="NCBI Taxonomy" id="2419782"/>
    <lineage>
        <taxon>Bacteria</taxon>
        <taxon>Pseudomonadati</taxon>
        <taxon>Bacteroidota</taxon>
        <taxon>Flavobacteriia</taxon>
        <taxon>Flavobacteriales</taxon>
        <taxon>Flavobacteriaceae</taxon>
        <taxon>Ulvibacterium</taxon>
    </lineage>
</organism>
<gene>
    <name evidence="2" type="ORF">D7Z94_16250</name>
</gene>
<comment type="caution">
    <text evidence="2">The sequence shown here is derived from an EMBL/GenBank/DDBJ whole genome shotgun (WGS) entry which is preliminary data.</text>
</comment>
<dbReference type="EMBL" id="RBCJ01000003">
    <property type="protein sequence ID" value="RKN79826.1"/>
    <property type="molecule type" value="Genomic_DNA"/>
</dbReference>
<reference evidence="2 3" key="1">
    <citation type="submission" date="2018-10" db="EMBL/GenBank/DDBJ databases">
        <title>Ulvibacterium marinum gen. nov., sp. nov., a novel marine bacterium of the family Flavobacteriaceae, isolated from a culture of the green alga Ulva prolifera.</title>
        <authorList>
            <person name="Zhang Z."/>
        </authorList>
    </citation>
    <scope>NUCLEOTIDE SEQUENCE [LARGE SCALE GENOMIC DNA]</scope>
    <source>
        <strain evidence="2 3">CCMM003</strain>
    </source>
</reference>
<name>A0A3B0CAH4_9FLAO</name>
<dbReference type="InterPro" id="IPR007484">
    <property type="entry name" value="Peptidase_M28"/>
</dbReference>
<dbReference type="GO" id="GO:0006508">
    <property type="term" value="P:proteolysis"/>
    <property type="evidence" value="ECO:0007669"/>
    <property type="project" value="InterPro"/>
</dbReference>
<dbReference type="Pfam" id="PF04389">
    <property type="entry name" value="Peptidase_M28"/>
    <property type="match status" value="1"/>
</dbReference>
<accession>A0A3B0CAH4</accession>
<evidence type="ECO:0000259" key="1">
    <source>
        <dbReference type="Pfam" id="PF04389"/>
    </source>
</evidence>
<dbReference type="RefSeq" id="WP_120712634.1">
    <property type="nucleotide sequence ID" value="NZ_RBCJ01000003.1"/>
</dbReference>
<feature type="domain" description="Peptidase M28" evidence="1">
    <location>
        <begin position="90"/>
        <end position="299"/>
    </location>
</feature>
<proteinExistence type="predicted"/>
<dbReference type="PANTHER" id="PTHR12147">
    <property type="entry name" value="METALLOPEPTIDASE M28 FAMILY MEMBER"/>
    <property type="match status" value="1"/>
</dbReference>
<dbReference type="PANTHER" id="PTHR12147:SF26">
    <property type="entry name" value="PEPTIDASE M28 DOMAIN-CONTAINING PROTEIN"/>
    <property type="match status" value="1"/>
</dbReference>
<protein>
    <submittedName>
        <fullName evidence="2">M20/M25/M40 family metallo-hydrolase</fullName>
    </submittedName>
</protein>
<dbReference type="OrthoDB" id="1521787at2"/>
<dbReference type="Gene3D" id="3.40.630.10">
    <property type="entry name" value="Zn peptidases"/>
    <property type="match status" value="1"/>
</dbReference>
<keyword evidence="2" id="KW-0378">Hydrolase</keyword>
<sequence>MINFDRRVKWGLIVLLLPFVLHAQSKNNIRTHTEYLASDKLEGRGTGSRGIRLAAKYIAEQFKSIELQQIDGNSFYQKFPFPGEVEMESNVVGFIKASAPSKKSIVFTAHYDSFGIQKQEDQKDTIYNGARDNAVGVAALLELARIFKNAGTPRHNLVFLATAGEELGLYGSKFYVDHPIFPSEDIIICLNIDGFNVSGPREDYFIFPRQGVDFINEVKTILNPLGWHYISPDWVDDLNTSFDTASFLEKGIPALTLWTGDRLKGGKIAEPLDLGGIHTPKDEVTDNWNWEGVEEHLQLYKHIADYFLEHPDGISVTDPTMFMEQ</sequence>
<dbReference type="AlphaFoldDB" id="A0A3B0CAH4"/>
<dbReference type="Proteomes" id="UP000276603">
    <property type="component" value="Unassembled WGS sequence"/>
</dbReference>
<dbReference type="InterPro" id="IPR045175">
    <property type="entry name" value="M28_fam"/>
</dbReference>